<gene>
    <name evidence="2" type="ORF">A5640_13820</name>
</gene>
<sequence>MIRLARFGTTALAAAGLGMAALGVGPGVADADGERHWCPGDDPRGEPGGAFITSPPNWDWNVCHVYYIVPAGQGNVSPGILADAPPPPPPVVCWALFIPKPC</sequence>
<evidence type="ECO:0000256" key="1">
    <source>
        <dbReference type="SAM" id="SignalP"/>
    </source>
</evidence>
<protein>
    <recommendedName>
        <fullName evidence="4">Secreted protein</fullName>
    </recommendedName>
</protein>
<organism evidence="2 3">
    <name type="scientific">Mycobacterium asiaticum</name>
    <dbReference type="NCBI Taxonomy" id="1790"/>
    <lineage>
        <taxon>Bacteria</taxon>
        <taxon>Bacillati</taxon>
        <taxon>Actinomycetota</taxon>
        <taxon>Actinomycetes</taxon>
        <taxon>Mycobacteriales</taxon>
        <taxon>Mycobacteriaceae</taxon>
        <taxon>Mycobacterium</taxon>
    </lineage>
</organism>
<evidence type="ECO:0008006" key="4">
    <source>
        <dbReference type="Google" id="ProtNLM"/>
    </source>
</evidence>
<feature type="chain" id="PRO_5039516912" description="Secreted protein" evidence="1">
    <location>
        <begin position="21"/>
        <end position="102"/>
    </location>
</feature>
<keyword evidence="1" id="KW-0732">Signal</keyword>
<comment type="caution">
    <text evidence="2">The sequence shown here is derived from an EMBL/GenBank/DDBJ whole genome shotgun (WGS) entry which is preliminary data.</text>
</comment>
<dbReference type="RefSeq" id="WP_065140356.1">
    <property type="nucleotide sequence ID" value="NZ_LZLF01000345.1"/>
</dbReference>
<dbReference type="EMBL" id="LZLM01000077">
    <property type="protein sequence ID" value="OBJ85048.1"/>
    <property type="molecule type" value="Genomic_DNA"/>
</dbReference>
<evidence type="ECO:0000313" key="3">
    <source>
        <dbReference type="Proteomes" id="UP000093925"/>
    </source>
</evidence>
<accession>A0A1A3KKZ6</accession>
<name>A0A1A3KKZ6_MYCAS</name>
<evidence type="ECO:0000313" key="2">
    <source>
        <dbReference type="EMBL" id="OBJ85048.1"/>
    </source>
</evidence>
<dbReference type="Proteomes" id="UP000093925">
    <property type="component" value="Unassembled WGS sequence"/>
</dbReference>
<dbReference type="AlphaFoldDB" id="A0A1A3KKZ6"/>
<proteinExistence type="predicted"/>
<reference evidence="2 3" key="1">
    <citation type="submission" date="2016-06" db="EMBL/GenBank/DDBJ databases">
        <authorList>
            <person name="Kjaerup R.B."/>
            <person name="Dalgaard T.S."/>
            <person name="Juul-Madsen H.R."/>
        </authorList>
    </citation>
    <scope>NUCLEOTIDE SEQUENCE [LARGE SCALE GENOMIC DNA]</scope>
    <source>
        <strain evidence="2 3">1276495.2</strain>
    </source>
</reference>
<feature type="signal peptide" evidence="1">
    <location>
        <begin position="1"/>
        <end position="20"/>
    </location>
</feature>